<dbReference type="AlphaFoldDB" id="A0A927MXN0"/>
<evidence type="ECO:0000256" key="4">
    <source>
        <dbReference type="ARBA" id="ARBA00022801"/>
    </source>
</evidence>
<keyword evidence="9" id="KW-1185">Reference proteome</keyword>
<dbReference type="PRINTS" id="PR00727">
    <property type="entry name" value="LEADERPTASE"/>
</dbReference>
<feature type="active site" evidence="5">
    <location>
        <position position="19"/>
    </location>
</feature>
<dbReference type="SUPFAM" id="SSF51306">
    <property type="entry name" value="LexA/Signal peptidase"/>
    <property type="match status" value="1"/>
</dbReference>
<dbReference type="NCBIfam" id="TIGR02227">
    <property type="entry name" value="sigpep_I_bact"/>
    <property type="match status" value="1"/>
</dbReference>
<dbReference type="Proteomes" id="UP000638648">
    <property type="component" value="Unassembled WGS sequence"/>
</dbReference>
<comment type="caution">
    <text evidence="8">The sequence shown here is derived from an EMBL/GenBank/DDBJ whole genome shotgun (WGS) entry which is preliminary data.</text>
</comment>
<dbReference type="CDD" id="cd06530">
    <property type="entry name" value="S26_SPase_I"/>
    <property type="match status" value="1"/>
</dbReference>
<evidence type="ECO:0000256" key="5">
    <source>
        <dbReference type="PIRSR" id="PIRSR600223-1"/>
    </source>
</evidence>
<dbReference type="Pfam" id="PF10502">
    <property type="entry name" value="Peptidase_S26"/>
    <property type="match status" value="1"/>
</dbReference>
<dbReference type="GO" id="GO:0006465">
    <property type="term" value="P:signal peptide processing"/>
    <property type="evidence" value="ECO:0007669"/>
    <property type="project" value="InterPro"/>
</dbReference>
<evidence type="ECO:0000256" key="1">
    <source>
        <dbReference type="ARBA" id="ARBA00004401"/>
    </source>
</evidence>
<dbReference type="RefSeq" id="WP_192752163.1">
    <property type="nucleotide sequence ID" value="NZ_BAABJL010000134.1"/>
</dbReference>
<comment type="catalytic activity">
    <reaction evidence="6">
        <text>Cleavage of hydrophobic, N-terminal signal or leader sequences from secreted and periplasmic proteins.</text>
        <dbReference type="EC" id="3.4.21.89"/>
    </reaction>
</comment>
<feature type="domain" description="Peptidase S26" evidence="7">
    <location>
        <begin position="13"/>
        <end position="163"/>
    </location>
</feature>
<evidence type="ECO:0000256" key="6">
    <source>
        <dbReference type="RuleBase" id="RU362042"/>
    </source>
</evidence>
<evidence type="ECO:0000259" key="7">
    <source>
        <dbReference type="Pfam" id="PF10502"/>
    </source>
</evidence>
<dbReference type="InterPro" id="IPR036286">
    <property type="entry name" value="LexA/Signal_pep-like_sf"/>
</dbReference>
<keyword evidence="4 6" id="KW-0378">Hydrolase</keyword>
<dbReference type="GO" id="GO:0004252">
    <property type="term" value="F:serine-type endopeptidase activity"/>
    <property type="evidence" value="ECO:0007669"/>
    <property type="project" value="InterPro"/>
</dbReference>
<reference evidence="8" key="1">
    <citation type="submission" date="2020-10" db="EMBL/GenBank/DDBJ databases">
        <title>Sequencing the genomes of 1000 actinobacteria strains.</title>
        <authorList>
            <person name="Klenk H.-P."/>
        </authorList>
    </citation>
    <scope>NUCLEOTIDE SEQUENCE</scope>
    <source>
        <strain evidence="8">DSM 45354</strain>
    </source>
</reference>
<keyword evidence="3 6" id="KW-0645">Protease</keyword>
<dbReference type="EMBL" id="JADBEM010000001">
    <property type="protein sequence ID" value="MBE1608381.1"/>
    <property type="molecule type" value="Genomic_DNA"/>
</dbReference>
<organism evidence="8 9">
    <name type="scientific">Actinopolymorpha pittospori</name>
    <dbReference type="NCBI Taxonomy" id="648752"/>
    <lineage>
        <taxon>Bacteria</taxon>
        <taxon>Bacillati</taxon>
        <taxon>Actinomycetota</taxon>
        <taxon>Actinomycetes</taxon>
        <taxon>Propionibacteriales</taxon>
        <taxon>Actinopolymorphaceae</taxon>
        <taxon>Actinopolymorpha</taxon>
    </lineage>
</organism>
<dbReference type="Gene3D" id="2.10.109.10">
    <property type="entry name" value="Umud Fragment, subunit A"/>
    <property type="match status" value="1"/>
</dbReference>
<accession>A0A927MXN0</accession>
<dbReference type="GO" id="GO:0009003">
    <property type="term" value="F:signal peptidase activity"/>
    <property type="evidence" value="ECO:0007669"/>
    <property type="project" value="UniProtKB-EC"/>
</dbReference>
<dbReference type="PANTHER" id="PTHR43390:SF1">
    <property type="entry name" value="CHLOROPLAST PROCESSING PEPTIDASE"/>
    <property type="match status" value="1"/>
</dbReference>
<sequence>MTATTGITGIRLMGVTSNSMAPTLLQGDHLLVARAGSRTARRGAIVVVRTPTSWREPLARLQRTAVGAVPDHLVKRVIGVGGDVVACCRADGQLTVNGVPLDEPYLPRAAGSAGSATFEVTVPAGHLWLMGDNRPESLDSRAMRVQGAGTVPAAQVRARILLTW</sequence>
<comment type="subcellular location">
    <subcellularLocation>
        <location evidence="1">Cell membrane</location>
        <topology evidence="1">Single-pass type II membrane protein</topology>
    </subcellularLocation>
    <subcellularLocation>
        <location evidence="6">Membrane</location>
        <topology evidence="6">Single-pass type II membrane protein</topology>
    </subcellularLocation>
</comment>
<dbReference type="InterPro" id="IPR019533">
    <property type="entry name" value="Peptidase_S26"/>
</dbReference>
<gene>
    <name evidence="8" type="ORF">HEB94_005229</name>
</gene>
<proteinExistence type="inferred from homology"/>
<dbReference type="GO" id="GO:0005886">
    <property type="term" value="C:plasma membrane"/>
    <property type="evidence" value="ECO:0007669"/>
    <property type="project" value="UniProtKB-SubCell"/>
</dbReference>
<protein>
    <recommendedName>
        <fullName evidence="6">Signal peptidase I</fullName>
        <ecNumber evidence="6">3.4.21.89</ecNumber>
    </recommendedName>
</protein>
<evidence type="ECO:0000256" key="2">
    <source>
        <dbReference type="ARBA" id="ARBA00009370"/>
    </source>
</evidence>
<name>A0A927MXN0_9ACTN</name>
<dbReference type="PROSITE" id="PS00501">
    <property type="entry name" value="SPASE_I_1"/>
    <property type="match status" value="1"/>
</dbReference>
<evidence type="ECO:0000313" key="8">
    <source>
        <dbReference type="EMBL" id="MBE1608381.1"/>
    </source>
</evidence>
<feature type="active site" evidence="5">
    <location>
        <position position="75"/>
    </location>
</feature>
<dbReference type="PANTHER" id="PTHR43390">
    <property type="entry name" value="SIGNAL PEPTIDASE I"/>
    <property type="match status" value="1"/>
</dbReference>
<evidence type="ECO:0000256" key="3">
    <source>
        <dbReference type="ARBA" id="ARBA00022670"/>
    </source>
</evidence>
<evidence type="ECO:0000313" key="9">
    <source>
        <dbReference type="Proteomes" id="UP000638648"/>
    </source>
</evidence>
<comment type="similarity">
    <text evidence="2 6">Belongs to the peptidase S26 family.</text>
</comment>
<dbReference type="EC" id="3.4.21.89" evidence="6"/>
<dbReference type="InterPro" id="IPR000223">
    <property type="entry name" value="Pept_S26A_signal_pept_1"/>
</dbReference>
<dbReference type="InterPro" id="IPR019756">
    <property type="entry name" value="Pept_S26A_signal_pept_1_Ser-AS"/>
</dbReference>